<gene>
    <name evidence="2" type="ORF">SAMN02927928_0672</name>
</gene>
<proteinExistence type="predicted"/>
<dbReference type="SUPFAM" id="SSF46955">
    <property type="entry name" value="Putative DNA-binding domain"/>
    <property type="match status" value="1"/>
</dbReference>
<keyword evidence="3" id="KW-1185">Reference proteome</keyword>
<dbReference type="InterPro" id="IPR041657">
    <property type="entry name" value="HTH_17"/>
</dbReference>
<accession>A0A1G4PU64</accession>
<dbReference type="InterPro" id="IPR009061">
    <property type="entry name" value="DNA-bd_dom_put_sf"/>
</dbReference>
<evidence type="ECO:0000313" key="2">
    <source>
        <dbReference type="EMBL" id="SCW35914.1"/>
    </source>
</evidence>
<evidence type="ECO:0000259" key="1">
    <source>
        <dbReference type="Pfam" id="PF12728"/>
    </source>
</evidence>
<dbReference type="EMBL" id="FMTS01000001">
    <property type="protein sequence ID" value="SCW35914.1"/>
    <property type="molecule type" value="Genomic_DNA"/>
</dbReference>
<reference evidence="3" key="1">
    <citation type="submission" date="2016-10" db="EMBL/GenBank/DDBJ databases">
        <authorList>
            <person name="Varghese N."/>
            <person name="Submissions S."/>
        </authorList>
    </citation>
    <scope>NUCLEOTIDE SEQUENCE [LARGE SCALE GENOMIC DNA]</scope>
    <source>
        <strain evidence="3">CGMCC 1.3431</strain>
    </source>
</reference>
<protein>
    <submittedName>
        <fullName evidence="2">DNA binding domain-containing protein, excisionase family</fullName>
    </submittedName>
</protein>
<feature type="domain" description="Helix-turn-helix" evidence="1">
    <location>
        <begin position="17"/>
        <end position="63"/>
    </location>
</feature>
<dbReference type="Pfam" id="PF12728">
    <property type="entry name" value="HTH_17"/>
    <property type="match status" value="1"/>
</dbReference>
<dbReference type="Proteomes" id="UP000199150">
    <property type="component" value="Unassembled WGS sequence"/>
</dbReference>
<dbReference type="STRING" id="260084.SAMN02927928_0672"/>
<dbReference type="AlphaFoldDB" id="A0A1G4PU64"/>
<dbReference type="OrthoDB" id="9806994at2"/>
<name>A0A1G4PU64_9CAUL</name>
<evidence type="ECO:0000313" key="3">
    <source>
        <dbReference type="Proteomes" id="UP000199150"/>
    </source>
</evidence>
<sequence>MDDEISRAALARKGTPYLGVKQACFYLGLSPKTLQRLRVNGGGPAFRKLGATVRYHVDDLKAWCDAETITKLPPRTPGKSS</sequence>
<organism evidence="2 3">
    <name type="scientific">Asticcacaulis taihuensis</name>
    <dbReference type="NCBI Taxonomy" id="260084"/>
    <lineage>
        <taxon>Bacteria</taxon>
        <taxon>Pseudomonadati</taxon>
        <taxon>Pseudomonadota</taxon>
        <taxon>Alphaproteobacteria</taxon>
        <taxon>Caulobacterales</taxon>
        <taxon>Caulobacteraceae</taxon>
        <taxon>Asticcacaulis</taxon>
    </lineage>
</organism>
<dbReference type="RefSeq" id="WP_090643638.1">
    <property type="nucleotide sequence ID" value="NZ_CBCRYE010000001.1"/>
</dbReference>